<dbReference type="InterPro" id="IPR017853">
    <property type="entry name" value="GH"/>
</dbReference>
<evidence type="ECO:0008006" key="9">
    <source>
        <dbReference type="Google" id="ProtNLM"/>
    </source>
</evidence>
<dbReference type="RefSeq" id="WP_344546420.1">
    <property type="nucleotide sequence ID" value="NZ_BAAATD010000010.1"/>
</dbReference>
<organism evidence="7 8">
    <name type="scientific">Actinomadura fulvescens</name>
    <dbReference type="NCBI Taxonomy" id="46160"/>
    <lineage>
        <taxon>Bacteria</taxon>
        <taxon>Bacillati</taxon>
        <taxon>Actinomycetota</taxon>
        <taxon>Actinomycetes</taxon>
        <taxon>Streptosporangiales</taxon>
        <taxon>Thermomonosporaceae</taxon>
        <taxon>Actinomadura</taxon>
    </lineage>
</organism>
<dbReference type="InterPro" id="IPR001547">
    <property type="entry name" value="Glyco_hydro_5"/>
</dbReference>
<proteinExistence type="inferred from homology"/>
<dbReference type="Gene3D" id="2.60.40.1180">
    <property type="entry name" value="Golgi alpha-mannosidase II"/>
    <property type="match status" value="1"/>
</dbReference>
<feature type="domain" description="Glycoside hydrolase family 5" evidence="5">
    <location>
        <begin position="69"/>
        <end position="382"/>
    </location>
</feature>
<evidence type="ECO:0000259" key="5">
    <source>
        <dbReference type="Pfam" id="PF00150"/>
    </source>
</evidence>
<name>A0ABN3QAI8_9ACTN</name>
<evidence type="ECO:0000256" key="3">
    <source>
        <dbReference type="ARBA" id="ARBA00023295"/>
    </source>
</evidence>
<evidence type="ECO:0000313" key="8">
    <source>
        <dbReference type="Proteomes" id="UP001501509"/>
    </source>
</evidence>
<dbReference type="InterPro" id="IPR052066">
    <property type="entry name" value="Glycosphingolipid_Hydrolases"/>
</dbReference>
<evidence type="ECO:0000259" key="6">
    <source>
        <dbReference type="Pfam" id="PF18564"/>
    </source>
</evidence>
<dbReference type="SUPFAM" id="SSF51445">
    <property type="entry name" value="(Trans)glycosidases"/>
    <property type="match status" value="1"/>
</dbReference>
<dbReference type="InterPro" id="IPR041036">
    <property type="entry name" value="GH5_C"/>
</dbReference>
<dbReference type="EMBL" id="BAAATD010000010">
    <property type="protein sequence ID" value="GAA2621150.1"/>
    <property type="molecule type" value="Genomic_DNA"/>
</dbReference>
<dbReference type="Proteomes" id="UP001501509">
    <property type="component" value="Unassembled WGS sequence"/>
</dbReference>
<feature type="domain" description="Glycoside hydrolase family 5 C-terminal" evidence="6">
    <location>
        <begin position="407"/>
        <end position="490"/>
    </location>
</feature>
<dbReference type="Gene3D" id="3.20.20.80">
    <property type="entry name" value="Glycosidases"/>
    <property type="match status" value="1"/>
</dbReference>
<evidence type="ECO:0000256" key="1">
    <source>
        <dbReference type="ARBA" id="ARBA00005641"/>
    </source>
</evidence>
<dbReference type="InterPro" id="IPR013780">
    <property type="entry name" value="Glyco_hydro_b"/>
</dbReference>
<comment type="similarity">
    <text evidence="1 4">Belongs to the glycosyl hydrolase 5 (cellulase A) family.</text>
</comment>
<sequence>MRLHRRISRRLAVTATTTLTAIAVAGTAVGVYAGTGSGAAETVAPVAAAAALPLGYGKVTVGDRTFITDSAGRSLQLRGANRGKYPGDRVSEADVKEMAAKGLNLLRLVVQWQYIEPQKGVYDQAYLDYIDRVLGYGDRHGVFVMIDMHQDVFGPYFGGHNGMPAWATRDDGLPFEKDPDGNWFNDYFQPGVQAAFDHLYEDADLRQAQVAMWQKLARTASPHPSLLGYDLFNEPMAKIKEGEDLPTASARFEQGQLADMYRRLITGIREVDRRSWIFVEPTVLVGEGVPTKLPAFDDARIAYAPHFYDTSVESGQDWDPDGGFVQRYEAAITAYAKANRLPLVVGEWGPPTARTEGNRRLVARQMEAMNRFAVGEAVWYWCKGTGGYCALDPSGAPAPGHEPAFAPYARWIGGKLTAHSFNDSSRVFSTAYTLPLTAVGTTEISLPDEVYPNGFDVAIEGLATKAWDGTKNILSVYATGIPGSRIKVTVTPR</sequence>
<protein>
    <recommendedName>
        <fullName evidence="9">Endoglycoceramidase</fullName>
    </recommendedName>
</protein>
<dbReference type="Pfam" id="PF00150">
    <property type="entry name" value="Cellulase"/>
    <property type="match status" value="1"/>
</dbReference>
<dbReference type="PANTHER" id="PTHR31308">
    <property type="match status" value="1"/>
</dbReference>
<keyword evidence="2 4" id="KW-0378">Hydrolase</keyword>
<evidence type="ECO:0000256" key="2">
    <source>
        <dbReference type="ARBA" id="ARBA00022801"/>
    </source>
</evidence>
<comment type="caution">
    <text evidence="7">The sequence shown here is derived from an EMBL/GenBank/DDBJ whole genome shotgun (WGS) entry which is preliminary data.</text>
</comment>
<reference evidence="7 8" key="1">
    <citation type="journal article" date="2019" name="Int. J. Syst. Evol. Microbiol.">
        <title>The Global Catalogue of Microorganisms (GCM) 10K type strain sequencing project: providing services to taxonomists for standard genome sequencing and annotation.</title>
        <authorList>
            <consortium name="The Broad Institute Genomics Platform"/>
            <consortium name="The Broad Institute Genome Sequencing Center for Infectious Disease"/>
            <person name="Wu L."/>
            <person name="Ma J."/>
        </authorList>
    </citation>
    <scope>NUCLEOTIDE SEQUENCE [LARGE SCALE GENOMIC DNA]</scope>
    <source>
        <strain evidence="7 8">JCM 6833</strain>
    </source>
</reference>
<keyword evidence="3 4" id="KW-0326">Glycosidase</keyword>
<evidence type="ECO:0000256" key="4">
    <source>
        <dbReference type="RuleBase" id="RU361153"/>
    </source>
</evidence>
<dbReference type="PANTHER" id="PTHR31308:SF3">
    <property type="entry name" value="ENDOGLYCOCERAMIDASE"/>
    <property type="match status" value="1"/>
</dbReference>
<accession>A0ABN3QAI8</accession>
<evidence type="ECO:0000313" key="7">
    <source>
        <dbReference type="EMBL" id="GAA2621150.1"/>
    </source>
</evidence>
<dbReference type="Pfam" id="PF18564">
    <property type="entry name" value="Glyco_hydro_5_C"/>
    <property type="match status" value="1"/>
</dbReference>
<keyword evidence="8" id="KW-1185">Reference proteome</keyword>
<gene>
    <name evidence="7" type="ORF">GCM10010411_66300</name>
</gene>